<dbReference type="GO" id="GO:0042803">
    <property type="term" value="F:protein homodimerization activity"/>
    <property type="evidence" value="ECO:0007669"/>
    <property type="project" value="TreeGrafter"/>
</dbReference>
<dbReference type="Gene3D" id="1.10.10.570">
    <property type="entry name" value="Winged helix' DNA-binding domain. Chain C. Domain 1"/>
    <property type="match status" value="1"/>
</dbReference>
<dbReference type="Gene3D" id="1.10.10.10">
    <property type="entry name" value="Winged helix-like DNA-binding domain superfamily/Winged helix DNA-binding domain"/>
    <property type="match status" value="1"/>
</dbReference>
<sequence length="202" mass="23014">MEQATAAIPPSGTSNNTFAFPPHHSFPPFFTLQPNITTQARQLALWSSLIQSYCAHNRIFRLSLVEALEGPLFHNARVSRRLDLRSARRVVDWMSGPDGDRRAEWCTSTAKKSRDTEEGKNAAWIYWRRPEEWADLVYGWVDGTGQRGSVLTVYELREGEEAGRQEWTGMDEDMFRRCLDVLVKRGKAQIFGAEDGAGVKFF</sequence>
<organism evidence="8 9">
    <name type="scientific">Myriangium duriaei CBS 260.36</name>
    <dbReference type="NCBI Taxonomy" id="1168546"/>
    <lineage>
        <taxon>Eukaryota</taxon>
        <taxon>Fungi</taxon>
        <taxon>Dikarya</taxon>
        <taxon>Ascomycota</taxon>
        <taxon>Pezizomycotina</taxon>
        <taxon>Dothideomycetes</taxon>
        <taxon>Dothideomycetidae</taxon>
        <taxon>Myriangiales</taxon>
        <taxon>Myriangiaceae</taxon>
        <taxon>Myriangium</taxon>
    </lineage>
</organism>
<name>A0A9P4JAI7_9PEZI</name>
<evidence type="ECO:0000256" key="3">
    <source>
        <dbReference type="ARBA" id="ARBA00017934"/>
    </source>
</evidence>
<keyword evidence="4" id="KW-0813">Transport</keyword>
<dbReference type="AlphaFoldDB" id="A0A9P4JAI7"/>
<dbReference type="InterPro" id="IPR014041">
    <property type="entry name" value="ESCRT-II_cplx_Vps25-sub_N"/>
</dbReference>
<evidence type="ECO:0000256" key="6">
    <source>
        <dbReference type="ARBA" id="ARBA00022927"/>
    </source>
</evidence>
<keyword evidence="9" id="KW-1185">Reference proteome</keyword>
<evidence type="ECO:0000256" key="5">
    <source>
        <dbReference type="ARBA" id="ARBA00022490"/>
    </source>
</evidence>
<dbReference type="PANTHER" id="PTHR13149">
    <property type="entry name" value="VACUOLAR PROTEIN SORTING-ASSOCIATED PROTEIN VPS25"/>
    <property type="match status" value="1"/>
</dbReference>
<dbReference type="GO" id="GO:0005198">
    <property type="term" value="F:structural molecule activity"/>
    <property type="evidence" value="ECO:0007669"/>
    <property type="project" value="TreeGrafter"/>
</dbReference>
<dbReference type="GO" id="GO:0043328">
    <property type="term" value="P:protein transport to vacuole involved in ubiquitin-dependent protein catabolic process via the multivesicular body sorting pathway"/>
    <property type="evidence" value="ECO:0007669"/>
    <property type="project" value="TreeGrafter"/>
</dbReference>
<accession>A0A9P4JAI7</accession>
<dbReference type="InterPro" id="IPR036388">
    <property type="entry name" value="WH-like_DNA-bd_sf"/>
</dbReference>
<dbReference type="FunFam" id="1.10.10.570:FF:000003">
    <property type="entry name" value="Vacuolar protein-sorting-associated protein 25"/>
    <property type="match status" value="1"/>
</dbReference>
<evidence type="ECO:0000256" key="4">
    <source>
        <dbReference type="ARBA" id="ARBA00022448"/>
    </source>
</evidence>
<keyword evidence="6" id="KW-0653">Protein transport</keyword>
<evidence type="ECO:0000256" key="1">
    <source>
        <dbReference type="ARBA" id="ARBA00004496"/>
    </source>
</evidence>
<dbReference type="PANTHER" id="PTHR13149:SF0">
    <property type="entry name" value="VACUOLAR PROTEIN-SORTING-ASSOCIATED PROTEIN 25"/>
    <property type="match status" value="1"/>
</dbReference>
<comment type="similarity">
    <text evidence="2">Belongs to the VPS25 family.</text>
</comment>
<gene>
    <name evidence="8" type="ORF">K461DRAFT_291079</name>
</gene>
<keyword evidence="5" id="KW-0963">Cytoplasm</keyword>
<dbReference type="Pfam" id="PF05871">
    <property type="entry name" value="ESCRT-II"/>
    <property type="match status" value="1"/>
</dbReference>
<comment type="subcellular location">
    <subcellularLocation>
        <location evidence="1">Cytoplasm</location>
    </subcellularLocation>
</comment>
<dbReference type="EMBL" id="ML996082">
    <property type="protein sequence ID" value="KAF2156130.1"/>
    <property type="molecule type" value="Genomic_DNA"/>
</dbReference>
<reference evidence="8" key="1">
    <citation type="journal article" date="2020" name="Stud. Mycol.">
        <title>101 Dothideomycetes genomes: a test case for predicting lifestyles and emergence of pathogens.</title>
        <authorList>
            <person name="Haridas S."/>
            <person name="Albert R."/>
            <person name="Binder M."/>
            <person name="Bloem J."/>
            <person name="Labutti K."/>
            <person name="Salamov A."/>
            <person name="Andreopoulos B."/>
            <person name="Baker S."/>
            <person name="Barry K."/>
            <person name="Bills G."/>
            <person name="Bluhm B."/>
            <person name="Cannon C."/>
            <person name="Castanera R."/>
            <person name="Culley D."/>
            <person name="Daum C."/>
            <person name="Ezra D."/>
            <person name="Gonzalez J."/>
            <person name="Henrissat B."/>
            <person name="Kuo A."/>
            <person name="Liang C."/>
            <person name="Lipzen A."/>
            <person name="Lutzoni F."/>
            <person name="Magnuson J."/>
            <person name="Mondo S."/>
            <person name="Nolan M."/>
            <person name="Ohm R."/>
            <person name="Pangilinan J."/>
            <person name="Park H.-J."/>
            <person name="Ramirez L."/>
            <person name="Alfaro M."/>
            <person name="Sun H."/>
            <person name="Tritt A."/>
            <person name="Yoshinaga Y."/>
            <person name="Zwiers L.-H."/>
            <person name="Turgeon B."/>
            <person name="Goodwin S."/>
            <person name="Spatafora J."/>
            <person name="Crous P."/>
            <person name="Grigoriev I."/>
        </authorList>
    </citation>
    <scope>NUCLEOTIDE SEQUENCE</scope>
    <source>
        <strain evidence="8">CBS 260.36</strain>
    </source>
</reference>
<evidence type="ECO:0000256" key="7">
    <source>
        <dbReference type="ARBA" id="ARBA00030094"/>
    </source>
</evidence>
<comment type="caution">
    <text evidence="8">The sequence shown here is derived from an EMBL/GenBank/DDBJ whole genome shotgun (WGS) entry which is preliminary data.</text>
</comment>
<dbReference type="GO" id="GO:0016236">
    <property type="term" value="P:macroautophagy"/>
    <property type="evidence" value="ECO:0007669"/>
    <property type="project" value="UniProtKB-ARBA"/>
</dbReference>
<dbReference type="SUPFAM" id="SSF46785">
    <property type="entry name" value="Winged helix' DNA-binding domain"/>
    <property type="match status" value="2"/>
</dbReference>
<evidence type="ECO:0000313" key="9">
    <source>
        <dbReference type="Proteomes" id="UP000799439"/>
    </source>
</evidence>
<dbReference type="OrthoDB" id="245150at2759"/>
<dbReference type="Proteomes" id="UP000799439">
    <property type="component" value="Unassembled WGS sequence"/>
</dbReference>
<dbReference type="GO" id="GO:0000814">
    <property type="term" value="C:ESCRT II complex"/>
    <property type="evidence" value="ECO:0007669"/>
    <property type="project" value="InterPro"/>
</dbReference>
<dbReference type="FunFam" id="1.10.10.10:FF:000141">
    <property type="entry name" value="vacuolar protein-sorting-associated protein 25"/>
    <property type="match status" value="1"/>
</dbReference>
<proteinExistence type="inferred from homology"/>
<evidence type="ECO:0000256" key="2">
    <source>
        <dbReference type="ARBA" id="ARBA00009674"/>
    </source>
</evidence>
<dbReference type="InterPro" id="IPR008570">
    <property type="entry name" value="ESCRT-II_cplx_Vps25-sub"/>
</dbReference>
<protein>
    <recommendedName>
        <fullName evidence="3">Vacuolar protein-sorting-associated protein 25</fullName>
    </recommendedName>
    <alternativeName>
        <fullName evidence="7">ESCRT-II complex subunit VPS25</fullName>
    </alternativeName>
</protein>
<evidence type="ECO:0000313" key="8">
    <source>
        <dbReference type="EMBL" id="KAF2156130.1"/>
    </source>
</evidence>
<dbReference type="InterPro" id="IPR036390">
    <property type="entry name" value="WH_DNA-bd_sf"/>
</dbReference>